<accession>A0A9R1LMS1</accession>
<evidence type="ECO:0000313" key="17">
    <source>
        <dbReference type="EMBL" id="KAF7091717.1"/>
    </source>
</evidence>
<reference evidence="17" key="1">
    <citation type="journal article" date="2017" name="Gigascience">
        <title>The first near-complete assembly of the hexaploid bread wheat genome, Triticum aestivum.</title>
        <authorList>
            <person name="Zimin A.V."/>
            <person name="Puiu D."/>
            <person name="Hall R."/>
            <person name="Kingan S."/>
            <person name="Clavijo B.J."/>
            <person name="Salzberg S.L."/>
        </authorList>
    </citation>
    <scope>NUCLEOTIDE SEQUENCE</scope>
    <source>
        <tissue evidence="17">Leaf</tissue>
    </source>
</reference>
<comment type="subcellular location">
    <subcellularLocation>
        <location evidence="14">Cell membrane</location>
        <topology evidence="14">Multi-pass membrane protein</topology>
    </subcellularLocation>
    <subcellularLocation>
        <location evidence="1">Membrane</location>
        <topology evidence="1">Multi-pass membrane protein</topology>
    </subcellularLocation>
</comment>
<feature type="compositionally biased region" description="Low complexity" evidence="15">
    <location>
        <begin position="921"/>
        <end position="930"/>
    </location>
</feature>
<feature type="region of interest" description="Disordered" evidence="15">
    <location>
        <begin position="679"/>
        <end position="702"/>
    </location>
</feature>
<keyword evidence="7 14" id="KW-0067">ATP-binding</keyword>
<dbReference type="SFLD" id="SFLDF00027">
    <property type="entry name" value="p-type_atpase"/>
    <property type="match status" value="1"/>
</dbReference>
<evidence type="ECO:0000256" key="13">
    <source>
        <dbReference type="ARBA" id="ARBA00048122"/>
    </source>
</evidence>
<evidence type="ECO:0000259" key="16">
    <source>
        <dbReference type="SMART" id="SM00831"/>
    </source>
</evidence>
<dbReference type="GO" id="GO:0046872">
    <property type="term" value="F:metal ion binding"/>
    <property type="evidence" value="ECO:0007669"/>
    <property type="project" value="UniProtKB-KW"/>
</dbReference>
<dbReference type="CDD" id="cd02076">
    <property type="entry name" value="P-type_ATPase_H"/>
    <property type="match status" value="1"/>
</dbReference>
<dbReference type="FunFam" id="2.70.150.10:FF:000004">
    <property type="entry name" value="Plasma membrane ATPase"/>
    <property type="match status" value="1"/>
</dbReference>
<keyword evidence="14" id="KW-0813">Transport</keyword>
<dbReference type="InterPro" id="IPR036412">
    <property type="entry name" value="HAD-like_sf"/>
</dbReference>
<dbReference type="SFLD" id="SFLDG00002">
    <property type="entry name" value="C1.7:_P-type_atpase_like"/>
    <property type="match status" value="1"/>
</dbReference>
<dbReference type="PANTHER" id="PTHR42861">
    <property type="entry name" value="CALCIUM-TRANSPORTING ATPASE"/>
    <property type="match status" value="1"/>
</dbReference>
<dbReference type="GO" id="GO:0005524">
    <property type="term" value="F:ATP binding"/>
    <property type="evidence" value="ECO:0007669"/>
    <property type="project" value="UniProtKB-UniRule"/>
</dbReference>
<dbReference type="Gene3D" id="1.20.1110.10">
    <property type="entry name" value="Calcium-transporting ATPase, transmembrane domain"/>
    <property type="match status" value="2"/>
</dbReference>
<organism evidence="17">
    <name type="scientific">Triticum aestivum</name>
    <name type="common">Wheat</name>
    <dbReference type="NCBI Taxonomy" id="4565"/>
    <lineage>
        <taxon>Eukaryota</taxon>
        <taxon>Viridiplantae</taxon>
        <taxon>Streptophyta</taxon>
        <taxon>Embryophyta</taxon>
        <taxon>Tracheophyta</taxon>
        <taxon>Spermatophyta</taxon>
        <taxon>Magnoliopsida</taxon>
        <taxon>Liliopsida</taxon>
        <taxon>Poales</taxon>
        <taxon>Poaceae</taxon>
        <taxon>BOP clade</taxon>
        <taxon>Pooideae</taxon>
        <taxon>Triticodae</taxon>
        <taxon>Triticeae</taxon>
        <taxon>Triticinae</taxon>
        <taxon>Triticum</taxon>
    </lineage>
</organism>
<dbReference type="Gene3D" id="3.40.1110.10">
    <property type="entry name" value="Calcium-transporting ATPase, cytoplasmic domain N"/>
    <property type="match status" value="1"/>
</dbReference>
<gene>
    <name evidence="17" type="ORF">CFC21_094272</name>
</gene>
<dbReference type="InterPro" id="IPR006534">
    <property type="entry name" value="P-type_ATPase_IIIA"/>
</dbReference>
<feature type="domain" description="Cation-transporting P-type ATPase N-terminal" evidence="16">
    <location>
        <begin position="15"/>
        <end position="87"/>
    </location>
</feature>
<dbReference type="SUPFAM" id="SSF56784">
    <property type="entry name" value="HAD-like"/>
    <property type="match status" value="1"/>
</dbReference>
<dbReference type="EMBL" id="CM022228">
    <property type="protein sequence ID" value="KAF7091717.1"/>
    <property type="molecule type" value="Genomic_DNA"/>
</dbReference>
<dbReference type="Gene3D" id="3.40.50.1000">
    <property type="entry name" value="HAD superfamily/HAD-like"/>
    <property type="match status" value="1"/>
</dbReference>
<dbReference type="InterPro" id="IPR023298">
    <property type="entry name" value="ATPase_P-typ_TM_dom_sf"/>
</dbReference>
<dbReference type="SUPFAM" id="SSF81665">
    <property type="entry name" value="Calcium ATPase, transmembrane domain M"/>
    <property type="match status" value="1"/>
</dbReference>
<name>A0A9R1LMS1_WHEAT</name>
<dbReference type="InterPro" id="IPR008250">
    <property type="entry name" value="ATPase_P-typ_transduc_dom_A_sf"/>
</dbReference>
<dbReference type="Proteomes" id="UP000815260">
    <property type="component" value="Chromosome 6D"/>
</dbReference>
<keyword evidence="12 14" id="KW-0472">Membrane</keyword>
<evidence type="ECO:0000256" key="3">
    <source>
        <dbReference type="ARBA" id="ARBA00022553"/>
    </source>
</evidence>
<dbReference type="InterPro" id="IPR059000">
    <property type="entry name" value="ATPase_P-type_domA"/>
</dbReference>
<dbReference type="SFLD" id="SFLDS00003">
    <property type="entry name" value="Haloacid_Dehalogenase"/>
    <property type="match status" value="1"/>
</dbReference>
<dbReference type="GO" id="GO:0016887">
    <property type="term" value="F:ATP hydrolysis activity"/>
    <property type="evidence" value="ECO:0007669"/>
    <property type="project" value="InterPro"/>
</dbReference>
<keyword evidence="6 14" id="KW-0547">Nucleotide-binding</keyword>
<comment type="similarity">
    <text evidence="2 14">Belongs to the cation transport ATPase (P-type) (TC 3.A.3) family. Type IIIA subfamily.</text>
</comment>
<dbReference type="GO" id="GO:0120029">
    <property type="term" value="P:proton export across plasma membrane"/>
    <property type="evidence" value="ECO:0007669"/>
    <property type="project" value="UniProtKB-UniRule"/>
</dbReference>
<dbReference type="Pfam" id="PF00122">
    <property type="entry name" value="E1-E2_ATPase"/>
    <property type="match status" value="1"/>
</dbReference>
<evidence type="ECO:0000256" key="7">
    <source>
        <dbReference type="ARBA" id="ARBA00022840"/>
    </source>
</evidence>
<evidence type="ECO:0000256" key="1">
    <source>
        <dbReference type="ARBA" id="ARBA00004141"/>
    </source>
</evidence>
<dbReference type="Pfam" id="PF00690">
    <property type="entry name" value="Cation_ATPase_N"/>
    <property type="match status" value="1"/>
</dbReference>
<evidence type="ECO:0000256" key="6">
    <source>
        <dbReference type="ARBA" id="ARBA00022741"/>
    </source>
</evidence>
<sequence>MASMTLEDVKNETVDLETIPVQEVFAHLKCSKQGLTGTEAQNRLTIFGPNKLEEKTESKLLKFLGFMWNPLSWVMEAAAVMAIVLANGGGKPPDWQDFVGIVTLLFINSTISFIEENNAGNAAAALMAGLAPKTKCLRDGKWSEMDASFLVPGDVISIKLGDIIPADARLLEGDPLKVDQAALTGESMAVNKHAGQGVFSGSTVKQGEIEAVVIATGVHTFFGKAAHLVDSTNNVGHFQQVLTAIGNFCIISIAAGMLVEVVVMYPIQHRAYRDGIDNLLVLLIGGIPIAMPTVLSVTMAIGSHRLSQQGAITKRMTAIEEMAGMDVLCSDKTGTLTLNKLTVDKTLIEVYGKGIDKDTVLLYAARASRVENQDAIDTCIVGMLADAKEARAGIQEVHFLPFNPVEKRTAITYIDGKGDWHRISKGAPEQIIELCRMPKEAEKRVHGLIDQYADRGLRSLGVSYQAVPAKNKDSPGEPWQFVGLLPLFDPPRHDSAETIRRALHLGVNVKMITGDQLAIGKETARRLGMGTNMYPSTTLLGDKSTEMSGLPIDELIEKADGFAGVFPEHKYEIVKRLQDRKHICGMTGDGVNDAPALKKADIGIAVDDATDAARSASDIVLTEPGLSVIVSAVLTSRAIFQRMKNYTIYAVSITIRIVLGVHAGGAAVEVRLRALHGARHRHPQRRHHHDHLQGPREAVAHPRLVEAQGDLRHRRRPRHLHGPHHRALLLPRARHRVLPGDVRGAVDPGEREGDDGGAVPAGEHHQPGAHLRDAVAELVVRGAAGGAAGDRLLRGAAAGDVHRRVRQLGVLQDAGDRVGVGALHLGLHRRHLHPARHPQVHHPLRPQRQGLEQHQQQDGLHQQERLRQGGEGGAVGDGAEDAARPQPGQQQLRHVHRQQRLPRALGDRRAGRQAGRGGQAQGAAHAQGPRRVGRQAQGARHRDNKPELHGM</sequence>
<comment type="caution">
    <text evidence="17">The sequence shown here is derived from an EMBL/GenBank/DDBJ whole genome shotgun (WGS) entry which is preliminary data.</text>
</comment>
<reference evidence="17" key="2">
    <citation type="submission" date="2020-03" db="EMBL/GenBank/DDBJ databases">
        <title>The second near-complete assembly of the hexaploid bread wheat (Triticum aestivum) genome.</title>
        <authorList>
            <person name="Zimin A.V."/>
            <person name="Puiu D."/>
            <person name="Shumante A."/>
            <person name="Alonge M."/>
            <person name="Salzberg S.L."/>
        </authorList>
    </citation>
    <scope>NUCLEOTIDE SEQUENCE</scope>
    <source>
        <tissue evidence="17">Leaf</tissue>
    </source>
</reference>
<evidence type="ECO:0000256" key="14">
    <source>
        <dbReference type="RuleBase" id="RU362083"/>
    </source>
</evidence>
<dbReference type="Pfam" id="PF00702">
    <property type="entry name" value="Hydrolase"/>
    <property type="match status" value="1"/>
</dbReference>
<keyword evidence="11 14" id="KW-0406">Ion transport</keyword>
<feature type="compositionally biased region" description="Low complexity" evidence="15">
    <location>
        <begin position="849"/>
        <end position="860"/>
    </location>
</feature>
<dbReference type="InterPro" id="IPR004014">
    <property type="entry name" value="ATPase_P-typ_cation-transptr_N"/>
</dbReference>
<evidence type="ECO:0000256" key="4">
    <source>
        <dbReference type="ARBA" id="ARBA00022692"/>
    </source>
</evidence>
<dbReference type="AlphaFoldDB" id="A0A9R1LMS1"/>
<dbReference type="OrthoDB" id="676439at2759"/>
<dbReference type="GO" id="GO:0008553">
    <property type="term" value="F:P-type proton-exporting transporter activity"/>
    <property type="evidence" value="ECO:0007669"/>
    <property type="project" value="UniProtKB-UniRule"/>
</dbReference>
<evidence type="ECO:0000256" key="11">
    <source>
        <dbReference type="ARBA" id="ARBA00023065"/>
    </source>
</evidence>
<evidence type="ECO:0000256" key="10">
    <source>
        <dbReference type="ARBA" id="ARBA00022989"/>
    </source>
</evidence>
<feature type="region of interest" description="Disordered" evidence="15">
    <location>
        <begin position="849"/>
        <end position="951"/>
    </location>
</feature>
<feature type="compositionally biased region" description="Basic residues" evidence="15">
    <location>
        <begin position="679"/>
        <end position="690"/>
    </location>
</feature>
<dbReference type="SMART" id="SM00831">
    <property type="entry name" value="Cation_ATPase_N"/>
    <property type="match status" value="1"/>
</dbReference>
<dbReference type="NCBIfam" id="TIGR01494">
    <property type="entry name" value="ATPase_P-type"/>
    <property type="match status" value="2"/>
</dbReference>
<dbReference type="InterPro" id="IPR044492">
    <property type="entry name" value="P_typ_ATPase_HD_dom"/>
</dbReference>
<protein>
    <recommendedName>
        <fullName evidence="14">Plasma membrane ATPase</fullName>
        <ecNumber evidence="14">7.1.2.1</ecNumber>
    </recommendedName>
</protein>
<dbReference type="PROSITE" id="PS00154">
    <property type="entry name" value="ATPASE_E1_E2"/>
    <property type="match status" value="1"/>
</dbReference>
<evidence type="ECO:0000256" key="15">
    <source>
        <dbReference type="SAM" id="MobiDB-lite"/>
    </source>
</evidence>
<keyword evidence="4 14" id="KW-0812">Transmembrane</keyword>
<dbReference type="GO" id="GO:0005886">
    <property type="term" value="C:plasma membrane"/>
    <property type="evidence" value="ECO:0007669"/>
    <property type="project" value="UniProtKB-SubCell"/>
</dbReference>
<dbReference type="InterPro" id="IPR001757">
    <property type="entry name" value="P_typ_ATPase"/>
</dbReference>
<feature type="compositionally biased region" description="Basic and acidic residues" evidence="15">
    <location>
        <begin position="691"/>
        <end position="702"/>
    </location>
</feature>
<comment type="catalytic activity">
    <reaction evidence="13 14">
        <text>ATP + H2O + H(+)(in) = ADP + phosphate + 2 H(+)(out)</text>
        <dbReference type="Rhea" id="RHEA:20852"/>
        <dbReference type="ChEBI" id="CHEBI:15377"/>
        <dbReference type="ChEBI" id="CHEBI:15378"/>
        <dbReference type="ChEBI" id="CHEBI:30616"/>
        <dbReference type="ChEBI" id="CHEBI:43474"/>
        <dbReference type="ChEBI" id="CHEBI:456216"/>
        <dbReference type="EC" id="7.1.2.1"/>
    </reaction>
</comment>
<keyword evidence="5" id="KW-0479">Metal-binding</keyword>
<comment type="caution">
    <text evidence="14">Lacks conserved residue(s) required for the propagation of feature annotation.</text>
</comment>
<keyword evidence="8 14" id="KW-0460">Magnesium</keyword>
<feature type="non-terminal residue" evidence="17">
    <location>
        <position position="951"/>
    </location>
</feature>
<dbReference type="InterPro" id="IPR023299">
    <property type="entry name" value="ATPase_P-typ_cyto_dom_N"/>
</dbReference>
<keyword evidence="10 14" id="KW-1133">Transmembrane helix</keyword>
<dbReference type="InterPro" id="IPR023214">
    <property type="entry name" value="HAD_sf"/>
</dbReference>
<proteinExistence type="inferred from homology"/>
<feature type="region of interest" description="Disordered" evidence="15">
    <location>
        <begin position="739"/>
        <end position="767"/>
    </location>
</feature>
<keyword evidence="3" id="KW-0597">Phosphoprotein</keyword>
<dbReference type="PRINTS" id="PR00120">
    <property type="entry name" value="HATPASE"/>
</dbReference>
<evidence type="ECO:0000256" key="9">
    <source>
        <dbReference type="ARBA" id="ARBA00022967"/>
    </source>
</evidence>
<evidence type="ECO:0000256" key="5">
    <source>
        <dbReference type="ARBA" id="ARBA00022723"/>
    </source>
</evidence>
<evidence type="ECO:0000256" key="2">
    <source>
        <dbReference type="ARBA" id="ARBA00008804"/>
    </source>
</evidence>
<dbReference type="FunFam" id="3.40.50.1000:FF:000211">
    <property type="entry name" value="Plasma membrane ATPase"/>
    <property type="match status" value="1"/>
</dbReference>
<keyword evidence="9 14" id="KW-1278">Translocase</keyword>
<evidence type="ECO:0000256" key="8">
    <source>
        <dbReference type="ARBA" id="ARBA00022842"/>
    </source>
</evidence>
<evidence type="ECO:0000256" key="12">
    <source>
        <dbReference type="ARBA" id="ARBA00023136"/>
    </source>
</evidence>
<dbReference type="NCBIfam" id="TIGR01647">
    <property type="entry name" value="ATPase-IIIA_H"/>
    <property type="match status" value="1"/>
</dbReference>
<feature type="transmembrane region" description="Helical" evidence="14">
    <location>
        <begin position="241"/>
        <end position="267"/>
    </location>
</feature>
<dbReference type="FunFam" id="3.40.1110.10:FF:000004">
    <property type="entry name" value="Plasma membrane ATPase"/>
    <property type="match status" value="1"/>
</dbReference>
<feature type="transmembrane region" description="Helical" evidence="14">
    <location>
        <begin position="279"/>
        <end position="301"/>
    </location>
</feature>
<dbReference type="EC" id="7.1.2.1" evidence="14"/>
<dbReference type="InterPro" id="IPR018303">
    <property type="entry name" value="ATPase_P-typ_P_site"/>
</dbReference>
<dbReference type="SUPFAM" id="SSF81653">
    <property type="entry name" value="Calcium ATPase, transduction domain A"/>
    <property type="match status" value="1"/>
</dbReference>
<dbReference type="PRINTS" id="PR00119">
    <property type="entry name" value="CATATPASE"/>
</dbReference>
<feature type="compositionally biased region" description="Basic and acidic residues" evidence="15">
    <location>
        <begin position="940"/>
        <end position="951"/>
    </location>
</feature>
<keyword evidence="14" id="KW-0375">Hydrogen ion transport</keyword>